<dbReference type="InterPro" id="IPR009305">
    <property type="entry name" value="Mpo1-like"/>
</dbReference>
<dbReference type="Proteomes" id="UP000539710">
    <property type="component" value="Unassembled WGS sequence"/>
</dbReference>
<reference evidence="2" key="4">
    <citation type="submission" date="2020-07" db="EMBL/GenBank/DDBJ databases">
        <authorList>
            <person name="Yang C."/>
        </authorList>
    </citation>
    <scope>NUCLEOTIDE SEQUENCE</scope>
    <source>
        <strain evidence="2">Cx-624</strain>
    </source>
</reference>
<evidence type="ECO:0000313" key="4">
    <source>
        <dbReference type="Proteomes" id="UP000515349"/>
    </source>
</evidence>
<name>A0A7D7LS72_9FLAO</name>
<dbReference type="Proteomes" id="UP000515349">
    <property type="component" value="Chromosome"/>
</dbReference>
<reference evidence="3" key="1">
    <citation type="submission" date="2020-07" db="EMBL/GenBank/DDBJ databases">
        <title>Chryseobacterium sp. CX-624.</title>
        <authorList>
            <person name="Yang C."/>
        </authorList>
    </citation>
    <scope>NUCLEOTIDE SEQUENCE</scope>
    <source>
        <strain evidence="3">CX-624</strain>
    </source>
</reference>
<keyword evidence="5" id="KW-1185">Reference proteome</keyword>
<dbReference type="EMBL" id="CP059472">
    <property type="protein sequence ID" value="QMS98618.1"/>
    <property type="molecule type" value="Genomic_DNA"/>
</dbReference>
<feature type="transmembrane region" description="Helical" evidence="1">
    <location>
        <begin position="26"/>
        <end position="44"/>
    </location>
</feature>
<dbReference type="AlphaFoldDB" id="A0A7D7LS72"/>
<gene>
    <name evidence="3" type="ORF">H1R16_00985</name>
    <name evidence="2" type="ORF">H2507_02285</name>
</gene>
<evidence type="ECO:0000313" key="2">
    <source>
        <dbReference type="EMBL" id="MBA5245988.1"/>
    </source>
</evidence>
<organism evidence="3 4">
    <name type="scientific">Marnyiella aurantia</name>
    <dbReference type="NCBI Taxonomy" id="2758037"/>
    <lineage>
        <taxon>Bacteria</taxon>
        <taxon>Pseudomonadati</taxon>
        <taxon>Bacteroidota</taxon>
        <taxon>Flavobacteriia</taxon>
        <taxon>Flavobacteriales</taxon>
        <taxon>Weeksellaceae</taxon>
        <taxon>Marnyiella</taxon>
    </lineage>
</organism>
<dbReference type="EMBL" id="JACEUX010000001">
    <property type="protein sequence ID" value="MBA5245988.1"/>
    <property type="molecule type" value="Genomic_DNA"/>
</dbReference>
<dbReference type="Pfam" id="PF06127">
    <property type="entry name" value="Mpo1-like"/>
    <property type="match status" value="1"/>
</dbReference>
<reference evidence="5" key="3">
    <citation type="submission" date="2020-07" db="EMBL/GenBank/DDBJ databases">
        <title>Flavobacterium sp. xlx-214.</title>
        <authorList>
            <person name="Yang C."/>
        </authorList>
    </citation>
    <scope>NUCLEOTIDE SEQUENCE [LARGE SCALE GENOMIC DNA]</scope>
    <source>
        <strain evidence="5">CX-624</strain>
    </source>
</reference>
<keyword evidence="1" id="KW-0472">Membrane</keyword>
<dbReference type="RefSeq" id="WP_181886096.1">
    <property type="nucleotide sequence ID" value="NZ_CP059472.1"/>
</dbReference>
<dbReference type="PANTHER" id="PTHR34205:SF2">
    <property type="entry name" value="DUF962 DOMAIN-CONTAINING PROTEIN"/>
    <property type="match status" value="1"/>
</dbReference>
<accession>A0A7D7LS72</accession>
<evidence type="ECO:0000313" key="3">
    <source>
        <dbReference type="EMBL" id="QMS98618.1"/>
    </source>
</evidence>
<keyword evidence="1" id="KW-0812">Transmembrane</keyword>
<dbReference type="PANTHER" id="PTHR34205">
    <property type="entry name" value="TRANSMEMBRANE PROTEIN"/>
    <property type="match status" value="1"/>
</dbReference>
<feature type="transmembrane region" description="Helical" evidence="1">
    <location>
        <begin position="50"/>
        <end position="68"/>
    </location>
</feature>
<reference evidence="4" key="2">
    <citation type="submission" date="2020-07" db="EMBL/GenBank/DDBJ databases">
        <title>Chryseobacterium sp.cx-624.</title>
        <authorList>
            <person name="Yang C."/>
        </authorList>
    </citation>
    <scope>NUCLEOTIDE SEQUENCE [LARGE SCALE GENOMIC DNA]</scope>
    <source>
        <strain evidence="4">cx-624</strain>
    </source>
</reference>
<sequence>MGKQKMTYGEFYGYYLSQHQKPMNRVFHFLGIFFTFWILIYIIYSGQERFFWYLPLTLLALPAFGHVFEKNTPTGIKAPVRTLMSDFRFFFELISGKEKFRPKNDNIIR</sequence>
<proteinExistence type="predicted"/>
<evidence type="ECO:0000256" key="1">
    <source>
        <dbReference type="SAM" id="Phobius"/>
    </source>
</evidence>
<keyword evidence="1" id="KW-1133">Transmembrane helix</keyword>
<protein>
    <submittedName>
        <fullName evidence="3">DUF962 domain-containing protein</fullName>
    </submittedName>
</protein>
<dbReference type="KEGG" id="cbau:H1R16_00985"/>
<evidence type="ECO:0000313" key="5">
    <source>
        <dbReference type="Proteomes" id="UP000539710"/>
    </source>
</evidence>